<sequence>MKKKLFSFTADGFARPVICKGDKWKDKRGCLVTVESYRFNRVTFYRDGYESPCVQSDLRFLTEFQPVGEVKP</sequence>
<accession>A0A736RCQ8</accession>
<reference evidence="1" key="1">
    <citation type="journal article" date="2018" name="Genome Biol.">
        <title>SKESA: strategic k-mer extension for scrupulous assemblies.</title>
        <authorList>
            <person name="Souvorov A."/>
            <person name="Agarwala R."/>
            <person name="Lipman D.J."/>
        </authorList>
    </citation>
    <scope>NUCLEOTIDE SEQUENCE</scope>
    <source>
        <strain evidence="1">2584-68</strain>
    </source>
</reference>
<dbReference type="Pfam" id="PF13973">
    <property type="entry name" value="DUF4222"/>
    <property type="match status" value="1"/>
</dbReference>
<proteinExistence type="predicted"/>
<comment type="caution">
    <text evidence="1">The sequence shown here is derived from an EMBL/GenBank/DDBJ whole genome shotgun (WGS) entry which is preliminary data.</text>
</comment>
<gene>
    <name evidence="1" type="ORF">GNB58_004561</name>
</gene>
<dbReference type="AlphaFoldDB" id="A0A736RCQ8"/>
<name>A0A736RCQ8_SALHO</name>
<organism evidence="1">
    <name type="scientific">Salmonella enterica subsp. houtenae serovar 45:g,z51:-</name>
    <dbReference type="NCBI Taxonomy" id="1967611"/>
    <lineage>
        <taxon>Bacteria</taxon>
        <taxon>Pseudomonadati</taxon>
        <taxon>Pseudomonadota</taxon>
        <taxon>Gammaproteobacteria</taxon>
        <taxon>Enterobacterales</taxon>
        <taxon>Enterobacteriaceae</taxon>
        <taxon>Salmonella</taxon>
    </lineage>
</organism>
<reference evidence="1" key="2">
    <citation type="submission" date="2018-07" db="EMBL/GenBank/DDBJ databases">
        <authorList>
            <consortium name="NCBI Pathogen Detection Project"/>
        </authorList>
    </citation>
    <scope>NUCLEOTIDE SEQUENCE</scope>
    <source>
        <strain evidence="1">2584-68</strain>
    </source>
</reference>
<evidence type="ECO:0000313" key="1">
    <source>
        <dbReference type="EMBL" id="HAE7767470.1"/>
    </source>
</evidence>
<protein>
    <submittedName>
        <fullName evidence="1">DUF4222 domain-containing protein</fullName>
    </submittedName>
</protein>
<dbReference type="EMBL" id="DAATAH010000089">
    <property type="protein sequence ID" value="HAE7767470.1"/>
    <property type="molecule type" value="Genomic_DNA"/>
</dbReference>
<dbReference type="InterPro" id="IPR025317">
    <property type="entry name" value="DUF4222"/>
</dbReference>